<dbReference type="PANTHER" id="PTHR43791">
    <property type="entry name" value="PERMEASE-RELATED"/>
    <property type="match status" value="1"/>
</dbReference>
<protein>
    <submittedName>
        <fullName evidence="7">Uncharacterized protein</fullName>
    </submittedName>
</protein>
<accession>A0A0H3FVP3</accession>
<dbReference type="Proteomes" id="UP000008881">
    <property type="component" value="Chromosome"/>
</dbReference>
<dbReference type="GO" id="GO:0022857">
    <property type="term" value="F:transmembrane transporter activity"/>
    <property type="evidence" value="ECO:0007669"/>
    <property type="project" value="TreeGrafter"/>
</dbReference>
<dbReference type="HOGENOM" id="CLU_192823_0_0_6"/>
<keyword evidence="3 6" id="KW-0812">Transmembrane</keyword>
<dbReference type="AlphaFoldDB" id="A0A0H3FVP3"/>
<dbReference type="PATRIC" id="fig|1028307.3.peg.3731"/>
<organism evidence="7 8">
    <name type="scientific">Klebsiella aerogenes (strain ATCC 13048 / DSM 30053 / CCUG 1429 / JCM 1235 / KCTC 2190 / NBRC 13534 / NCIMB 10102 / NCTC 10006 / CDC 819-56)</name>
    <name type="common">Enterobacter aerogenes</name>
    <dbReference type="NCBI Taxonomy" id="1028307"/>
    <lineage>
        <taxon>Bacteria</taxon>
        <taxon>Pseudomonadati</taxon>
        <taxon>Pseudomonadota</taxon>
        <taxon>Gammaproteobacteria</taxon>
        <taxon>Enterobacterales</taxon>
        <taxon>Enterobacteriaceae</taxon>
        <taxon>Klebsiella/Raoultella group</taxon>
        <taxon>Klebsiella</taxon>
    </lineage>
</organism>
<proteinExistence type="predicted"/>
<evidence type="ECO:0000256" key="6">
    <source>
        <dbReference type="SAM" id="Phobius"/>
    </source>
</evidence>
<evidence type="ECO:0000256" key="1">
    <source>
        <dbReference type="ARBA" id="ARBA00004141"/>
    </source>
</evidence>
<evidence type="ECO:0000256" key="3">
    <source>
        <dbReference type="ARBA" id="ARBA00022692"/>
    </source>
</evidence>
<gene>
    <name evidence="7" type="ordered locus">EAE_18670</name>
</gene>
<keyword evidence="8" id="KW-1185">Reference proteome</keyword>
<feature type="transmembrane region" description="Helical" evidence="6">
    <location>
        <begin position="63"/>
        <end position="81"/>
    </location>
</feature>
<evidence type="ECO:0000313" key="8">
    <source>
        <dbReference type="Proteomes" id="UP000008881"/>
    </source>
</evidence>
<keyword evidence="5 6" id="KW-0472">Membrane</keyword>
<dbReference type="eggNOG" id="COG2271">
    <property type="taxonomic scope" value="Bacteria"/>
</dbReference>
<evidence type="ECO:0000256" key="2">
    <source>
        <dbReference type="ARBA" id="ARBA00022448"/>
    </source>
</evidence>
<comment type="subcellular location">
    <subcellularLocation>
        <location evidence="1">Membrane</location>
        <topology evidence="1">Multi-pass membrane protein</topology>
    </subcellularLocation>
</comment>
<dbReference type="SUPFAM" id="SSF103473">
    <property type="entry name" value="MFS general substrate transporter"/>
    <property type="match status" value="1"/>
</dbReference>
<dbReference type="EMBL" id="CP002824">
    <property type="protein sequence ID" value="AEG98641.1"/>
    <property type="molecule type" value="Genomic_DNA"/>
</dbReference>
<dbReference type="InterPro" id="IPR036259">
    <property type="entry name" value="MFS_trans_sf"/>
</dbReference>
<sequence>MSNHSALSLEGVAPAINEELVWKKVVRRTLPLLMICYILAYLDRINVSIAKLQMSSDLAFSDTVYGIGAGIFFIGFFFLKFPAI</sequence>
<dbReference type="GO" id="GO:0005886">
    <property type="term" value="C:plasma membrane"/>
    <property type="evidence" value="ECO:0007669"/>
    <property type="project" value="TreeGrafter"/>
</dbReference>
<dbReference type="KEGG" id="eae:EAE_18670"/>
<dbReference type="PANTHER" id="PTHR43791:SF36">
    <property type="entry name" value="TRANSPORTER, PUTATIVE (AFU_ORTHOLOGUE AFUA_6G08340)-RELATED"/>
    <property type="match status" value="1"/>
</dbReference>
<name>A0A0H3FVP3_KLEAK</name>
<keyword evidence="2" id="KW-0813">Transport</keyword>
<evidence type="ECO:0000313" key="7">
    <source>
        <dbReference type="EMBL" id="AEG98641.1"/>
    </source>
</evidence>
<reference evidence="7 8" key="1">
    <citation type="journal article" date="2012" name="J. Bacteriol.">
        <title>Complete genome sequence of Enterobacter aerogenes KCTC 2190.</title>
        <authorList>
            <person name="Shin S.H."/>
            <person name="Kim S."/>
            <person name="Kim J.Y."/>
            <person name="Lee S."/>
            <person name="Um Y."/>
            <person name="Oh M.K."/>
            <person name="Kim Y.R."/>
            <person name="Lee J."/>
            <person name="Yang K.S."/>
        </authorList>
    </citation>
    <scope>NUCLEOTIDE SEQUENCE [LARGE SCALE GENOMIC DNA]</scope>
    <source>
        <strain evidence="7 8">KCTC 2190</strain>
    </source>
</reference>
<evidence type="ECO:0000256" key="5">
    <source>
        <dbReference type="ARBA" id="ARBA00023136"/>
    </source>
</evidence>
<evidence type="ECO:0000256" key="4">
    <source>
        <dbReference type="ARBA" id="ARBA00022989"/>
    </source>
</evidence>
<keyword evidence="4 6" id="KW-1133">Transmembrane helix</keyword>
<dbReference type="Gene3D" id="1.20.1250.20">
    <property type="entry name" value="MFS general substrate transporter like domains"/>
    <property type="match status" value="1"/>
</dbReference>